<dbReference type="CDD" id="cd10524">
    <property type="entry name" value="SET_Suv4-20-like"/>
    <property type="match status" value="1"/>
</dbReference>
<reference evidence="17 18" key="1">
    <citation type="submission" date="2018-02" db="EMBL/GenBank/DDBJ databases">
        <title>Draft genome sequences of Elsinoe sp., causing black scab on jojoba.</title>
        <authorList>
            <person name="Stodart B."/>
            <person name="Jeffress S."/>
            <person name="Ash G."/>
            <person name="Arun Chinnappa K."/>
        </authorList>
    </citation>
    <scope>NUCLEOTIDE SEQUENCE [LARGE SCALE GENOMIC DNA]</scope>
    <source>
        <strain evidence="17 18">Hillstone_2</strain>
    </source>
</reference>
<dbReference type="Gene3D" id="1.10.10.1700">
    <property type="entry name" value="Histone-lysine N-methyltransferase"/>
    <property type="match status" value="1"/>
</dbReference>
<name>A0A4U7BB84_9PEZI</name>
<dbReference type="EMBL" id="PTQR01000004">
    <property type="protein sequence ID" value="TKX27371.1"/>
    <property type="molecule type" value="Genomic_DNA"/>
</dbReference>
<feature type="compositionally biased region" description="Polar residues" evidence="15">
    <location>
        <begin position="375"/>
        <end position="388"/>
    </location>
</feature>
<dbReference type="Gene3D" id="2.170.270.10">
    <property type="entry name" value="SET domain"/>
    <property type="match status" value="1"/>
</dbReference>
<dbReference type="AlphaFoldDB" id="A0A4U7BB84"/>
<evidence type="ECO:0000256" key="7">
    <source>
        <dbReference type="ARBA" id="ARBA00022603"/>
    </source>
</evidence>
<feature type="compositionally biased region" description="Low complexity" evidence="15">
    <location>
        <begin position="515"/>
        <end position="524"/>
    </location>
</feature>
<dbReference type="EC" id="2.1.1.372" evidence="12"/>
<comment type="caution">
    <text evidence="17">The sequence shown here is derived from an EMBL/GenBank/DDBJ whole genome shotgun (WGS) entry which is preliminary data.</text>
</comment>
<gene>
    <name evidence="17" type="ORF">C1H76_0208</name>
</gene>
<dbReference type="InterPro" id="IPR025783">
    <property type="entry name" value="Set9_fungi"/>
</dbReference>
<feature type="compositionally biased region" description="Low complexity" evidence="15">
    <location>
        <begin position="421"/>
        <end position="437"/>
    </location>
</feature>
<dbReference type="Pfam" id="PF00856">
    <property type="entry name" value="SET"/>
    <property type="match status" value="1"/>
</dbReference>
<evidence type="ECO:0000313" key="17">
    <source>
        <dbReference type="EMBL" id="TKX27371.1"/>
    </source>
</evidence>
<dbReference type="PROSITE" id="PS50280">
    <property type="entry name" value="SET"/>
    <property type="match status" value="1"/>
</dbReference>
<keyword evidence="11" id="KW-0539">Nucleus</keyword>
<feature type="compositionally biased region" description="Low complexity" evidence="15">
    <location>
        <begin position="444"/>
        <end position="460"/>
    </location>
</feature>
<sequence>MPKAAPLEDALAKKGGLTLSQLVDYDDRLTDALVDRVYYWTTIRKLRPGFHASRGVREEDVCRILQDHVVLEKDPGTAVQKLLELPALKRYLQSLKTKDEKEHFQRHLNKYVRIYMPDCPYEVCTTNRYTVTTHEASTIARKEIKKGEVIKYMTGIQVAMTKKEEQELDLKNRDFSIVMSSRKKVPSLFLGPARFANHDCNANARLSTTGAHGMQVVSVRNIQVGEEITVTYGDDYFGEDNCECLCATCETLRRNGWSRKRKRQQEEAEEVPSDSPLPEGAATPDSYSLRRKRKFMFDAETHSPIPTSSESSSPAPNKRKRLSQEKVTSTPGESSDGPNKESTTKAAPEVLGPHPCWRPPRLNKFPREKPAIIPRTTTASPKSDSATNADPEILGPHPCWRPPKIRKPPVTYSKLHRQRDLLSASSADDRSISPASSLLGNSQASTTSTDATSVSDTADAIKPELTSDAESTLTSLSSNCAFDDTQQRIVRNRKRGQAPTRQSLRNKSSFPAFPSIESSTSLSDSDSDSSDDETGSNDGEEKPLRRKPGDYTLTALLLPTIYSRWVECRNCDDVFVQHDAYLTRANCPRCERHSKLYGYAWPKTDKEGRNDSEERVLDHREVHRFIDNEDEKREKKGRNKGVIAELKRERSRGGSRSGSRSGSRGRSVGT</sequence>
<evidence type="ECO:0000256" key="5">
    <source>
        <dbReference type="ARBA" id="ARBA00015413"/>
    </source>
</evidence>
<evidence type="ECO:0000256" key="3">
    <source>
        <dbReference type="ARBA" id="ARBA00004286"/>
    </source>
</evidence>
<evidence type="ECO:0000256" key="15">
    <source>
        <dbReference type="SAM" id="MobiDB-lite"/>
    </source>
</evidence>
<dbReference type="GO" id="GO:0140943">
    <property type="term" value="F:histone H4K20 trimethyltransferase activity"/>
    <property type="evidence" value="ECO:0007669"/>
    <property type="project" value="UniProtKB-EC"/>
</dbReference>
<evidence type="ECO:0000256" key="6">
    <source>
        <dbReference type="ARBA" id="ARBA00022454"/>
    </source>
</evidence>
<evidence type="ECO:0000256" key="2">
    <source>
        <dbReference type="ARBA" id="ARBA00004123"/>
    </source>
</evidence>
<keyword evidence="10" id="KW-0156">Chromatin regulator</keyword>
<dbReference type="GO" id="GO:0005634">
    <property type="term" value="C:nucleus"/>
    <property type="evidence" value="ECO:0007669"/>
    <property type="project" value="UniProtKB-SubCell"/>
</dbReference>
<keyword evidence="7 17" id="KW-0489">Methyltransferase</keyword>
<evidence type="ECO:0000259" key="16">
    <source>
        <dbReference type="PROSITE" id="PS50280"/>
    </source>
</evidence>
<dbReference type="PROSITE" id="PS51567">
    <property type="entry name" value="SAM_MT43_SUVAR420_1"/>
    <property type="match status" value="1"/>
</dbReference>
<dbReference type="Proteomes" id="UP000308133">
    <property type="component" value="Unassembled WGS sequence"/>
</dbReference>
<evidence type="ECO:0000256" key="9">
    <source>
        <dbReference type="ARBA" id="ARBA00022691"/>
    </source>
</evidence>
<feature type="compositionally biased region" description="Low complexity" evidence="15">
    <location>
        <begin position="303"/>
        <end position="316"/>
    </location>
</feature>
<organism evidence="17 18">
    <name type="scientific">Elsinoe australis</name>
    <dbReference type="NCBI Taxonomy" id="40998"/>
    <lineage>
        <taxon>Eukaryota</taxon>
        <taxon>Fungi</taxon>
        <taxon>Dikarya</taxon>
        <taxon>Ascomycota</taxon>
        <taxon>Pezizomycotina</taxon>
        <taxon>Dothideomycetes</taxon>
        <taxon>Dothideomycetidae</taxon>
        <taxon>Myriangiales</taxon>
        <taxon>Elsinoaceae</taxon>
        <taxon>Elsinoe</taxon>
    </lineage>
</organism>
<keyword evidence="8 17" id="KW-0808">Transferase</keyword>
<comment type="function">
    <text evidence="1">Histone methyltransferase that trimethylates 'Lys-20' of histone H4 to form H4K20me3.</text>
</comment>
<evidence type="ECO:0000256" key="13">
    <source>
        <dbReference type="ARBA" id="ARBA00030653"/>
    </source>
</evidence>
<dbReference type="InterPro" id="IPR039977">
    <property type="entry name" value="Suv4-20/Set9"/>
</dbReference>
<dbReference type="SUPFAM" id="SSF82199">
    <property type="entry name" value="SET domain"/>
    <property type="match status" value="1"/>
</dbReference>
<evidence type="ECO:0000256" key="10">
    <source>
        <dbReference type="ARBA" id="ARBA00022853"/>
    </source>
</evidence>
<keyword evidence="9" id="KW-0949">S-adenosyl-L-methionine</keyword>
<dbReference type="InterPro" id="IPR046341">
    <property type="entry name" value="SET_dom_sf"/>
</dbReference>
<feature type="compositionally biased region" description="Polar residues" evidence="15">
    <location>
        <begin position="499"/>
        <end position="509"/>
    </location>
</feature>
<feature type="compositionally biased region" description="Low complexity" evidence="15">
    <location>
        <begin position="657"/>
        <end position="670"/>
    </location>
</feature>
<dbReference type="InterPro" id="IPR001214">
    <property type="entry name" value="SET_dom"/>
</dbReference>
<feature type="region of interest" description="Disordered" evidence="15">
    <location>
        <begin position="256"/>
        <end position="461"/>
    </location>
</feature>
<evidence type="ECO:0000256" key="11">
    <source>
        <dbReference type="ARBA" id="ARBA00023242"/>
    </source>
</evidence>
<evidence type="ECO:0000256" key="4">
    <source>
        <dbReference type="ARBA" id="ARBA00014232"/>
    </source>
</evidence>
<dbReference type="InterPro" id="IPR041938">
    <property type="entry name" value="Hist-Lys_N-MTase_N"/>
</dbReference>
<feature type="compositionally biased region" description="Acidic residues" evidence="15">
    <location>
        <begin position="525"/>
        <end position="535"/>
    </location>
</feature>
<dbReference type="GO" id="GO:0032259">
    <property type="term" value="P:methylation"/>
    <property type="evidence" value="ECO:0007669"/>
    <property type="project" value="UniProtKB-KW"/>
</dbReference>
<evidence type="ECO:0000256" key="12">
    <source>
        <dbReference type="ARBA" id="ARBA00024057"/>
    </source>
</evidence>
<accession>A0A4U7BB84</accession>
<feature type="region of interest" description="Disordered" evidence="15">
    <location>
        <begin position="628"/>
        <end position="670"/>
    </location>
</feature>
<comment type="subcellular location">
    <subcellularLocation>
        <location evidence="3">Chromosome</location>
    </subcellularLocation>
    <subcellularLocation>
        <location evidence="2">Nucleus</location>
    </subcellularLocation>
</comment>
<feature type="compositionally biased region" description="Polar residues" evidence="15">
    <location>
        <begin position="325"/>
        <end position="337"/>
    </location>
</feature>
<feature type="domain" description="SET" evidence="16">
    <location>
        <begin position="119"/>
        <end position="233"/>
    </location>
</feature>
<evidence type="ECO:0000313" key="18">
    <source>
        <dbReference type="Proteomes" id="UP000308133"/>
    </source>
</evidence>
<feature type="region of interest" description="Disordered" evidence="15">
    <location>
        <begin position="493"/>
        <end position="547"/>
    </location>
</feature>
<evidence type="ECO:0000256" key="8">
    <source>
        <dbReference type="ARBA" id="ARBA00022679"/>
    </source>
</evidence>
<dbReference type="GO" id="GO:0005694">
    <property type="term" value="C:chromosome"/>
    <property type="evidence" value="ECO:0007669"/>
    <property type="project" value="UniProtKB-SubCell"/>
</dbReference>
<dbReference type="PANTHER" id="PTHR12977">
    <property type="entry name" value="SUPPRESSOR OF VARIEGATION 4-20-RELATED"/>
    <property type="match status" value="1"/>
</dbReference>
<evidence type="ECO:0000256" key="1">
    <source>
        <dbReference type="ARBA" id="ARBA00001984"/>
    </source>
</evidence>
<keyword evidence="6" id="KW-0158">Chromosome</keyword>
<comment type="catalytic activity">
    <reaction evidence="14">
        <text>L-lysyl(20)-[histone H4] + 3 S-adenosyl-L-methionine = N(6),N(6),N(6)-trimethyl-L-lysyl(20)-[histone H4] + 3 S-adenosyl-L-homocysteine + 3 H(+)</text>
        <dbReference type="Rhea" id="RHEA:64456"/>
        <dbReference type="Rhea" id="RHEA-COMP:15554"/>
        <dbReference type="Rhea" id="RHEA-COMP:15998"/>
        <dbReference type="ChEBI" id="CHEBI:15378"/>
        <dbReference type="ChEBI" id="CHEBI:29969"/>
        <dbReference type="ChEBI" id="CHEBI:57856"/>
        <dbReference type="ChEBI" id="CHEBI:59789"/>
        <dbReference type="ChEBI" id="CHEBI:61961"/>
        <dbReference type="EC" id="2.1.1.372"/>
    </reaction>
</comment>
<evidence type="ECO:0000256" key="14">
    <source>
        <dbReference type="ARBA" id="ARBA00048081"/>
    </source>
</evidence>
<proteinExistence type="predicted"/>
<protein>
    <recommendedName>
        <fullName evidence="5">Histone-lysine N-methyltransferase SET9</fullName>
        <ecNumber evidence="12">2.1.1.372</ecNumber>
    </recommendedName>
    <alternativeName>
        <fullName evidence="4">Histone-lysine N-methyltransferase set9</fullName>
    </alternativeName>
    <alternativeName>
        <fullName evidence="13">SET domain protein 9</fullName>
    </alternativeName>
</protein>
<dbReference type="SMART" id="SM00317">
    <property type="entry name" value="SET"/>
    <property type="match status" value="1"/>
</dbReference>
<dbReference type="PANTHER" id="PTHR12977:SF4">
    <property type="entry name" value="HISTONE-LYSINE N-METHYLTRANSFERASE KMT5B"/>
    <property type="match status" value="1"/>
</dbReference>